<proteinExistence type="predicted"/>
<reference evidence="4" key="1">
    <citation type="journal article" date="2019" name="Int. J. Syst. Evol. Microbiol.">
        <title>The Global Catalogue of Microorganisms (GCM) 10K type strain sequencing project: providing services to taxonomists for standard genome sequencing and annotation.</title>
        <authorList>
            <consortium name="The Broad Institute Genomics Platform"/>
            <consortium name="The Broad Institute Genome Sequencing Center for Infectious Disease"/>
            <person name="Wu L."/>
            <person name="Ma J."/>
        </authorList>
    </citation>
    <scope>NUCLEOTIDE SEQUENCE [LARGE SCALE GENOMIC DNA]</scope>
    <source>
        <strain evidence="4">CCUG 50353</strain>
    </source>
</reference>
<protein>
    <recommendedName>
        <fullName evidence="5">Pilus assembly protein PilO</fullName>
    </recommendedName>
</protein>
<evidence type="ECO:0008006" key="5">
    <source>
        <dbReference type="Google" id="ProtNLM"/>
    </source>
</evidence>
<keyword evidence="2" id="KW-0812">Transmembrane</keyword>
<dbReference type="RefSeq" id="WP_378142570.1">
    <property type="nucleotide sequence ID" value="NZ_JBHSEF010000026.1"/>
</dbReference>
<name>A0ABV8UZG3_9BACL</name>
<gene>
    <name evidence="3" type="ORF">ACFO0S_13195</name>
</gene>
<dbReference type="Proteomes" id="UP001595733">
    <property type="component" value="Unassembled WGS sequence"/>
</dbReference>
<sequence length="247" mass="27475">MMDSIRENKRAAILLGGALIALILAGVYYLYILPLQDANDAKRNANNLLQAEVDILRSQVAEPEAELPNQDEPYELMKKVPQGRELDKIIRTIEEIELITETRVGSISFNTYDEAGSAGFTEAEEEEVVSEEPEEQAEDPAVDEETPEPGDSSTEAREEAEEEATPVSTISAANLPEELKMITISLNVTAETEQQLVDIIKEIEQVERVYRIDTLTLALPNEEQLATPDIETLVTATLTVTTFYYVE</sequence>
<feature type="compositionally biased region" description="Acidic residues" evidence="1">
    <location>
        <begin position="122"/>
        <end position="148"/>
    </location>
</feature>
<keyword evidence="2" id="KW-0472">Membrane</keyword>
<keyword evidence="2" id="KW-1133">Transmembrane helix</keyword>
<evidence type="ECO:0000256" key="1">
    <source>
        <dbReference type="SAM" id="MobiDB-lite"/>
    </source>
</evidence>
<evidence type="ECO:0000256" key="2">
    <source>
        <dbReference type="SAM" id="Phobius"/>
    </source>
</evidence>
<comment type="caution">
    <text evidence="3">The sequence shown here is derived from an EMBL/GenBank/DDBJ whole genome shotgun (WGS) entry which is preliminary data.</text>
</comment>
<feature type="region of interest" description="Disordered" evidence="1">
    <location>
        <begin position="119"/>
        <end position="168"/>
    </location>
</feature>
<organism evidence="3 4">
    <name type="scientific">Chryseomicrobium palamuruense</name>
    <dbReference type="NCBI Taxonomy" id="682973"/>
    <lineage>
        <taxon>Bacteria</taxon>
        <taxon>Bacillati</taxon>
        <taxon>Bacillota</taxon>
        <taxon>Bacilli</taxon>
        <taxon>Bacillales</taxon>
        <taxon>Caryophanaceae</taxon>
        <taxon>Chryseomicrobium</taxon>
    </lineage>
</organism>
<feature type="transmembrane region" description="Helical" evidence="2">
    <location>
        <begin position="12"/>
        <end position="31"/>
    </location>
</feature>
<dbReference type="EMBL" id="JBHSEF010000026">
    <property type="protein sequence ID" value="MFC4356011.1"/>
    <property type="molecule type" value="Genomic_DNA"/>
</dbReference>
<keyword evidence="4" id="KW-1185">Reference proteome</keyword>
<evidence type="ECO:0000313" key="4">
    <source>
        <dbReference type="Proteomes" id="UP001595733"/>
    </source>
</evidence>
<evidence type="ECO:0000313" key="3">
    <source>
        <dbReference type="EMBL" id="MFC4356011.1"/>
    </source>
</evidence>
<accession>A0ABV8UZG3</accession>